<dbReference type="Proteomes" id="UP000222542">
    <property type="component" value="Unassembled WGS sequence"/>
</dbReference>
<dbReference type="OMA" id="ILCVCAN"/>
<dbReference type="InterPro" id="IPR046960">
    <property type="entry name" value="PPR_At4g14850-like_plant"/>
</dbReference>
<dbReference type="PANTHER" id="PTHR47926">
    <property type="entry name" value="PENTATRICOPEPTIDE REPEAT-CONTAINING PROTEIN"/>
    <property type="match status" value="1"/>
</dbReference>
<keyword evidence="2" id="KW-1185">Reference proteome</keyword>
<dbReference type="PANTHER" id="PTHR47926:SF347">
    <property type="entry name" value="PENTATRICOPEPTIDE REPEAT-CONTAINING PROTEIN"/>
    <property type="match status" value="1"/>
</dbReference>
<dbReference type="InterPro" id="IPR011990">
    <property type="entry name" value="TPR-like_helical_dom_sf"/>
</dbReference>
<reference evidence="1 2" key="1">
    <citation type="journal article" date="2014" name="Nat. Genet.">
        <title>Genome sequence of the hot pepper provides insights into the evolution of pungency in Capsicum species.</title>
        <authorList>
            <person name="Kim S."/>
            <person name="Park M."/>
            <person name="Yeom S.I."/>
            <person name="Kim Y.M."/>
            <person name="Lee J.M."/>
            <person name="Lee H.A."/>
            <person name="Seo E."/>
            <person name="Choi J."/>
            <person name="Cheong K."/>
            <person name="Kim K.T."/>
            <person name="Jung K."/>
            <person name="Lee G.W."/>
            <person name="Oh S.K."/>
            <person name="Bae C."/>
            <person name="Kim S.B."/>
            <person name="Lee H.Y."/>
            <person name="Kim S.Y."/>
            <person name="Kim M.S."/>
            <person name="Kang B.C."/>
            <person name="Jo Y.D."/>
            <person name="Yang H.B."/>
            <person name="Jeong H.J."/>
            <person name="Kang W.H."/>
            <person name="Kwon J.K."/>
            <person name="Shin C."/>
            <person name="Lim J.Y."/>
            <person name="Park J.H."/>
            <person name="Huh J.H."/>
            <person name="Kim J.S."/>
            <person name="Kim B.D."/>
            <person name="Cohen O."/>
            <person name="Paran I."/>
            <person name="Suh M.C."/>
            <person name="Lee S.B."/>
            <person name="Kim Y.K."/>
            <person name="Shin Y."/>
            <person name="Noh S.J."/>
            <person name="Park J."/>
            <person name="Seo Y.S."/>
            <person name="Kwon S.Y."/>
            <person name="Kim H.A."/>
            <person name="Park J.M."/>
            <person name="Kim H.J."/>
            <person name="Choi S.B."/>
            <person name="Bosland P.W."/>
            <person name="Reeves G."/>
            <person name="Jo S.H."/>
            <person name="Lee B.W."/>
            <person name="Cho H.T."/>
            <person name="Choi H.S."/>
            <person name="Lee M.S."/>
            <person name="Yu Y."/>
            <person name="Do Choi Y."/>
            <person name="Park B.S."/>
            <person name="van Deynze A."/>
            <person name="Ashrafi H."/>
            <person name="Hill T."/>
            <person name="Kim W.T."/>
            <person name="Pai H.S."/>
            <person name="Ahn H.K."/>
            <person name="Yeam I."/>
            <person name="Giovannoni J.J."/>
            <person name="Rose J.K."/>
            <person name="Sorensen I."/>
            <person name="Lee S.J."/>
            <person name="Kim R.W."/>
            <person name="Choi I.Y."/>
            <person name="Choi B.S."/>
            <person name="Lim J.S."/>
            <person name="Lee Y.H."/>
            <person name="Choi D."/>
        </authorList>
    </citation>
    <scope>NUCLEOTIDE SEQUENCE [LARGE SCALE GENOMIC DNA]</scope>
    <source>
        <strain evidence="2">cv. CM334</strain>
    </source>
</reference>
<proteinExistence type="predicted"/>
<sequence length="100" mass="10727">MVANFAQNRLELEAIGLVREMQSSGETPTPVTLTNVLPACARIGCLRSGKEIHARSMRNGSVTDLVVSNAITDMYAKCGCLNLAQNVVDMSLRDEAVSTT</sequence>
<dbReference type="STRING" id="4072.A0A2G2XV96"/>
<dbReference type="GO" id="GO:0009451">
    <property type="term" value="P:RNA modification"/>
    <property type="evidence" value="ECO:0007669"/>
    <property type="project" value="InterPro"/>
</dbReference>
<gene>
    <name evidence="1" type="ORF">T459_34743</name>
</gene>
<comment type="caution">
    <text evidence="1">The sequence shown here is derived from an EMBL/GenBank/DDBJ whole genome shotgun (WGS) entry which is preliminary data.</text>
</comment>
<evidence type="ECO:0000313" key="2">
    <source>
        <dbReference type="Proteomes" id="UP000222542"/>
    </source>
</evidence>
<accession>A0A2G2XV96</accession>
<dbReference type="EMBL" id="AYRZ02000163">
    <property type="protein sequence ID" value="PHT61403.1"/>
    <property type="molecule type" value="Genomic_DNA"/>
</dbReference>
<organism evidence="1 2">
    <name type="scientific">Capsicum annuum</name>
    <name type="common">Capsicum pepper</name>
    <dbReference type="NCBI Taxonomy" id="4072"/>
    <lineage>
        <taxon>Eukaryota</taxon>
        <taxon>Viridiplantae</taxon>
        <taxon>Streptophyta</taxon>
        <taxon>Embryophyta</taxon>
        <taxon>Tracheophyta</taxon>
        <taxon>Spermatophyta</taxon>
        <taxon>Magnoliopsida</taxon>
        <taxon>eudicotyledons</taxon>
        <taxon>Gunneridae</taxon>
        <taxon>Pentapetalae</taxon>
        <taxon>asterids</taxon>
        <taxon>lamiids</taxon>
        <taxon>Solanales</taxon>
        <taxon>Solanaceae</taxon>
        <taxon>Solanoideae</taxon>
        <taxon>Capsiceae</taxon>
        <taxon>Capsicum</taxon>
    </lineage>
</organism>
<dbReference type="Gene3D" id="1.25.40.10">
    <property type="entry name" value="Tetratricopeptide repeat domain"/>
    <property type="match status" value="1"/>
</dbReference>
<evidence type="ECO:0000313" key="1">
    <source>
        <dbReference type="EMBL" id="PHT61403.1"/>
    </source>
</evidence>
<evidence type="ECO:0008006" key="3">
    <source>
        <dbReference type="Google" id="ProtNLM"/>
    </source>
</evidence>
<dbReference type="GO" id="GO:0003723">
    <property type="term" value="F:RNA binding"/>
    <property type="evidence" value="ECO:0007669"/>
    <property type="project" value="InterPro"/>
</dbReference>
<dbReference type="Gramene" id="PHT61403">
    <property type="protein sequence ID" value="PHT61403"/>
    <property type="gene ID" value="T459_34743"/>
</dbReference>
<dbReference type="AlphaFoldDB" id="A0A2G2XV96"/>
<reference evidence="1 2" key="2">
    <citation type="journal article" date="2017" name="Genome Biol.">
        <title>New reference genome sequences of hot pepper reveal the massive evolution of plant disease-resistance genes by retroduplication.</title>
        <authorList>
            <person name="Kim S."/>
            <person name="Park J."/>
            <person name="Yeom S.I."/>
            <person name="Kim Y.M."/>
            <person name="Seo E."/>
            <person name="Kim K.T."/>
            <person name="Kim M.S."/>
            <person name="Lee J.M."/>
            <person name="Cheong K."/>
            <person name="Shin H.S."/>
            <person name="Kim S.B."/>
            <person name="Han K."/>
            <person name="Lee J."/>
            <person name="Park M."/>
            <person name="Lee H.A."/>
            <person name="Lee H.Y."/>
            <person name="Lee Y."/>
            <person name="Oh S."/>
            <person name="Lee J.H."/>
            <person name="Choi E."/>
            <person name="Choi E."/>
            <person name="Lee S.E."/>
            <person name="Jeon J."/>
            <person name="Kim H."/>
            <person name="Choi G."/>
            <person name="Song H."/>
            <person name="Lee J."/>
            <person name="Lee S.C."/>
            <person name="Kwon J.K."/>
            <person name="Lee H.Y."/>
            <person name="Koo N."/>
            <person name="Hong Y."/>
            <person name="Kim R.W."/>
            <person name="Kang W.H."/>
            <person name="Huh J.H."/>
            <person name="Kang B.C."/>
            <person name="Yang T.J."/>
            <person name="Lee Y.H."/>
            <person name="Bennetzen J.L."/>
            <person name="Choi D."/>
        </authorList>
    </citation>
    <scope>NUCLEOTIDE SEQUENCE [LARGE SCALE GENOMIC DNA]</scope>
    <source>
        <strain evidence="2">cv. CM334</strain>
    </source>
</reference>
<name>A0A2G2XV96_CAPAN</name>
<protein>
    <recommendedName>
        <fullName evidence="3">Pentatricopeptide repeat-containing protein</fullName>
    </recommendedName>
</protein>